<comment type="pathway">
    <text evidence="5">Nucleotide-sugar biosynthesis; CMP-3-deoxy-D-manno-octulosonate biosynthesis; CMP-3-deoxy-D-manno-octulosonate from 3-deoxy-D-manno-octulosonate and CTP: step 1/1.</text>
</comment>
<dbReference type="Gene3D" id="3.90.550.10">
    <property type="entry name" value="Spore Coat Polysaccharide Biosynthesis Protein SpsA, Chain A"/>
    <property type="match status" value="1"/>
</dbReference>
<comment type="similarity">
    <text evidence="5">Belongs to the KdsB family.</text>
</comment>
<dbReference type="AlphaFoldDB" id="A0A4S3KQQ7"/>
<comment type="catalytic activity">
    <reaction evidence="5">
        <text>3-deoxy-alpha-D-manno-oct-2-ulosonate + CTP = CMP-3-deoxy-beta-D-manno-octulosonate + diphosphate</text>
        <dbReference type="Rhea" id="RHEA:23448"/>
        <dbReference type="ChEBI" id="CHEBI:33019"/>
        <dbReference type="ChEBI" id="CHEBI:37563"/>
        <dbReference type="ChEBI" id="CHEBI:85986"/>
        <dbReference type="ChEBI" id="CHEBI:85987"/>
        <dbReference type="EC" id="2.7.7.38"/>
    </reaction>
</comment>
<dbReference type="InterPro" id="IPR003329">
    <property type="entry name" value="Cytidylyl_trans"/>
</dbReference>
<dbReference type="InterPro" id="IPR004528">
    <property type="entry name" value="KdsB"/>
</dbReference>
<comment type="caution">
    <text evidence="6">The sequence shown here is derived from an EMBL/GenBank/DDBJ whole genome shotgun (WGS) entry which is preliminary data.</text>
</comment>
<dbReference type="OrthoDB" id="9815559at2"/>
<evidence type="ECO:0000256" key="3">
    <source>
        <dbReference type="ARBA" id="ARBA00022695"/>
    </source>
</evidence>
<dbReference type="Proteomes" id="UP000294599">
    <property type="component" value="Unassembled WGS sequence"/>
</dbReference>
<keyword evidence="3 5" id="KW-0548">Nucleotidyltransferase</keyword>
<dbReference type="UniPathway" id="UPA00358">
    <property type="reaction ID" value="UER00476"/>
</dbReference>
<dbReference type="EMBL" id="SMAF01000036">
    <property type="protein sequence ID" value="TCS92332.1"/>
    <property type="molecule type" value="Genomic_DNA"/>
</dbReference>
<gene>
    <name evidence="5" type="primary">kdsB</name>
    <name evidence="6" type="ORF">EDC25_1366</name>
</gene>
<dbReference type="HAMAP" id="MF_00057">
    <property type="entry name" value="KdsB"/>
    <property type="match status" value="1"/>
</dbReference>
<dbReference type="GO" id="GO:0033468">
    <property type="term" value="P:CMP-keto-3-deoxy-D-manno-octulosonic acid biosynthetic process"/>
    <property type="evidence" value="ECO:0007669"/>
    <property type="project" value="UniProtKB-UniRule"/>
</dbReference>
<name>A0A4S3KQQ7_9GAMM</name>
<evidence type="ECO:0000313" key="7">
    <source>
        <dbReference type="Proteomes" id="UP000294599"/>
    </source>
</evidence>
<dbReference type="Pfam" id="PF02348">
    <property type="entry name" value="CTP_transf_3"/>
    <property type="match status" value="1"/>
</dbReference>
<sequence length="292" mass="31065">MSTLEFTVAIPARYGSTRLPAKALRLIAGEPMIVHVARRAREAGARDVVVATDDIRIAEALAPLEVSVCMTSATHASGTDRLAECAALCGWTDDHIVVNLQGDEPLAPPRAIRAAAQVLADSGAQIATLAQSIASTDELFDPNCVKLVRDSNGLALYFSRAPIPWHRDAFARDRITLPAGNTWLRHIGLYAYRVAHLRAFAAMPPGTLEQIESLEQLRALEAGWRIAAALSPEPFPAGVDTEEDLLRVEREMRAITSRAAAATSPAVGADPADAGSRCGRGLTIAGCVRCSA</sequence>
<comment type="subcellular location">
    <subcellularLocation>
        <location evidence="5">Cytoplasm</location>
    </subcellularLocation>
    <subcellularLocation>
        <location evidence="1">Membrane</location>
    </subcellularLocation>
</comment>
<evidence type="ECO:0000256" key="1">
    <source>
        <dbReference type="ARBA" id="ARBA00004370"/>
    </source>
</evidence>
<protein>
    <recommendedName>
        <fullName evidence="5">3-deoxy-manno-octulosonate cytidylyltransferase</fullName>
        <ecNumber evidence="5">2.7.7.38</ecNumber>
    </recommendedName>
    <alternativeName>
        <fullName evidence="5">CMP-2-keto-3-deoxyoctulosonic acid synthase</fullName>
        <shortName evidence="5">CKS</shortName>
        <shortName evidence="5">CMP-KDO synthase</shortName>
    </alternativeName>
</protein>
<keyword evidence="4 5" id="KW-0448">Lipopolysaccharide biosynthesis</keyword>
<comment type="function">
    <text evidence="5">Activates KDO (a required 8-carbon sugar) for incorporation into bacterial lipopolysaccharide in Gram-negative bacteria.</text>
</comment>
<dbReference type="RefSeq" id="WP_123520647.1">
    <property type="nucleotide sequence ID" value="NZ_JBHLWF010000072.1"/>
</dbReference>
<accession>A0A4S3KQQ7</accession>
<dbReference type="GO" id="GO:0008690">
    <property type="term" value="F:3-deoxy-manno-octulosonate cytidylyltransferase activity"/>
    <property type="evidence" value="ECO:0007669"/>
    <property type="project" value="UniProtKB-UniRule"/>
</dbReference>
<dbReference type="EC" id="2.7.7.38" evidence="5"/>
<dbReference type="PANTHER" id="PTHR42866">
    <property type="entry name" value="3-DEOXY-MANNO-OCTULOSONATE CYTIDYLYLTRANSFERASE"/>
    <property type="match status" value="1"/>
</dbReference>
<dbReference type="CDD" id="cd02517">
    <property type="entry name" value="CMP-KDO-Synthetase"/>
    <property type="match status" value="1"/>
</dbReference>
<dbReference type="PANTHER" id="PTHR42866:SF2">
    <property type="entry name" value="3-DEOXY-MANNO-OCTULOSONATE CYTIDYLYLTRANSFERASE, MITOCHONDRIAL"/>
    <property type="match status" value="1"/>
</dbReference>
<dbReference type="SUPFAM" id="SSF53448">
    <property type="entry name" value="Nucleotide-diphospho-sugar transferases"/>
    <property type="match status" value="1"/>
</dbReference>
<reference evidence="6 7" key="1">
    <citation type="submission" date="2019-03" db="EMBL/GenBank/DDBJ databases">
        <title>Genomic Encyclopedia of Type Strains, Phase IV (KMG-IV): sequencing the most valuable type-strain genomes for metagenomic binning, comparative biology and taxonomic classification.</title>
        <authorList>
            <person name="Goeker M."/>
        </authorList>
    </citation>
    <scope>NUCLEOTIDE SEQUENCE [LARGE SCALE GENOMIC DNA]</scope>
    <source>
        <strain evidence="6 7">DSM 21944</strain>
    </source>
</reference>
<organism evidence="6 7">
    <name type="scientific">Pseudofulvimonas gallinarii</name>
    <dbReference type="NCBI Taxonomy" id="634155"/>
    <lineage>
        <taxon>Bacteria</taxon>
        <taxon>Pseudomonadati</taxon>
        <taxon>Pseudomonadota</taxon>
        <taxon>Gammaproteobacteria</taxon>
        <taxon>Lysobacterales</taxon>
        <taxon>Rhodanobacteraceae</taxon>
        <taxon>Pseudofulvimonas</taxon>
    </lineage>
</organism>
<dbReference type="GO" id="GO:0009103">
    <property type="term" value="P:lipopolysaccharide biosynthetic process"/>
    <property type="evidence" value="ECO:0007669"/>
    <property type="project" value="UniProtKB-UniRule"/>
</dbReference>
<dbReference type="GO" id="GO:0005829">
    <property type="term" value="C:cytosol"/>
    <property type="evidence" value="ECO:0007669"/>
    <property type="project" value="TreeGrafter"/>
</dbReference>
<evidence type="ECO:0000256" key="2">
    <source>
        <dbReference type="ARBA" id="ARBA00022679"/>
    </source>
</evidence>
<dbReference type="NCBIfam" id="NF003952">
    <property type="entry name" value="PRK05450.1-5"/>
    <property type="match status" value="1"/>
</dbReference>
<keyword evidence="7" id="KW-1185">Reference proteome</keyword>
<evidence type="ECO:0000256" key="5">
    <source>
        <dbReference type="HAMAP-Rule" id="MF_00057"/>
    </source>
</evidence>
<dbReference type="GO" id="GO:0016020">
    <property type="term" value="C:membrane"/>
    <property type="evidence" value="ECO:0007669"/>
    <property type="project" value="UniProtKB-SubCell"/>
</dbReference>
<dbReference type="FunFam" id="3.90.550.10:FF:000011">
    <property type="entry name" value="3-deoxy-manno-octulosonate cytidylyltransferase"/>
    <property type="match status" value="1"/>
</dbReference>
<keyword evidence="2 5" id="KW-0808">Transferase</keyword>
<evidence type="ECO:0000313" key="6">
    <source>
        <dbReference type="EMBL" id="TCS92332.1"/>
    </source>
</evidence>
<keyword evidence="5" id="KW-0963">Cytoplasm</keyword>
<dbReference type="InterPro" id="IPR029044">
    <property type="entry name" value="Nucleotide-diphossugar_trans"/>
</dbReference>
<evidence type="ECO:0000256" key="4">
    <source>
        <dbReference type="ARBA" id="ARBA00022985"/>
    </source>
</evidence>
<dbReference type="NCBIfam" id="TIGR00466">
    <property type="entry name" value="kdsB"/>
    <property type="match status" value="1"/>
</dbReference>
<proteinExistence type="inferred from homology"/>